<dbReference type="Proteomes" id="UP001437256">
    <property type="component" value="Unassembled WGS sequence"/>
</dbReference>
<organism evidence="3 4">
    <name type="scientific">Marasmius tenuissimus</name>
    <dbReference type="NCBI Taxonomy" id="585030"/>
    <lineage>
        <taxon>Eukaryota</taxon>
        <taxon>Fungi</taxon>
        <taxon>Dikarya</taxon>
        <taxon>Basidiomycota</taxon>
        <taxon>Agaricomycotina</taxon>
        <taxon>Agaricomycetes</taxon>
        <taxon>Agaricomycetidae</taxon>
        <taxon>Agaricales</taxon>
        <taxon>Marasmiineae</taxon>
        <taxon>Marasmiaceae</taxon>
        <taxon>Marasmius</taxon>
    </lineage>
</organism>
<gene>
    <name evidence="3" type="ORF">AAF712_010932</name>
</gene>
<comment type="caution">
    <text evidence="3">The sequence shown here is derived from an EMBL/GenBank/DDBJ whole genome shotgun (WGS) entry which is preliminary data.</text>
</comment>
<proteinExistence type="predicted"/>
<dbReference type="InterPro" id="IPR046521">
    <property type="entry name" value="DUF6698"/>
</dbReference>
<feature type="region of interest" description="Disordered" evidence="2">
    <location>
        <begin position="440"/>
        <end position="464"/>
    </location>
</feature>
<dbReference type="EMBL" id="JBBXMP010000112">
    <property type="protein sequence ID" value="KAL0062177.1"/>
    <property type="molecule type" value="Genomic_DNA"/>
</dbReference>
<feature type="compositionally biased region" description="Pro residues" evidence="2">
    <location>
        <begin position="24"/>
        <end position="34"/>
    </location>
</feature>
<feature type="compositionally biased region" description="Basic and acidic residues" evidence="2">
    <location>
        <begin position="39"/>
        <end position="59"/>
    </location>
</feature>
<dbReference type="Pfam" id="PF20414">
    <property type="entry name" value="DUF6698"/>
    <property type="match status" value="1"/>
</dbReference>
<protein>
    <submittedName>
        <fullName evidence="3">Uncharacterized protein</fullName>
    </submittedName>
</protein>
<feature type="coiled-coil region" evidence="1">
    <location>
        <begin position="473"/>
        <end position="500"/>
    </location>
</feature>
<name>A0ABR2ZKI7_9AGAR</name>
<feature type="compositionally biased region" description="Polar residues" evidence="2">
    <location>
        <begin position="140"/>
        <end position="154"/>
    </location>
</feature>
<accession>A0ABR2ZKI7</accession>
<feature type="region of interest" description="Disordered" evidence="2">
    <location>
        <begin position="123"/>
        <end position="173"/>
    </location>
</feature>
<evidence type="ECO:0000313" key="3">
    <source>
        <dbReference type="EMBL" id="KAL0062177.1"/>
    </source>
</evidence>
<keyword evidence="1" id="KW-0175">Coiled coil</keyword>
<sequence>MPNSSSRTQAQPARNRGSASGAPTTPPPSSPIVPPVRRKPCEVAAEKKRKECEAALKDLRKTKKPKPKTTQQPKEKEVKDLLEEVSKYYKRCIDAYLPLHMVVFQGMKSESRDDEDWCNFIKELPDPLAAPPPEPDEEPQVTNERPQDNDQPMEQDQGHSEEVSEEEETMQTPEELKAQLLKAWAKLKEKSSAFLTFANFCAVHQEPKDFTDMAYAMTRVADQCLYDDNHTLKNAMDKLVSPNIFTGASCVQTFQKGSKADRGVKNDVLLELQLHWDDIPEYRDGDAETRNILKQYRMEDGRDLTADDMSAFMYDISQVNVPPDDAPQDVGDDDEEIEYFESGFLMSHFLTRESPAAKNKHVDNARAMNMLCVTPEYMMWVMNRVRFAICDLERWGSDDKEFSFVHSYYNTLDMYKRLDLKQRKEILAFWNQENFGNPKGRIEKSLRSSKPKEGSNVDKFHKRRDRIDAAKKAAAEKAAAEKAAAEKAAAEQAAAEEAAAAAAAAHGGGDGN</sequence>
<reference evidence="3 4" key="1">
    <citation type="submission" date="2024-05" db="EMBL/GenBank/DDBJ databases">
        <title>A draft genome resource for the thread blight pathogen Marasmius tenuissimus strain MS-2.</title>
        <authorList>
            <person name="Yulfo-Soto G.E."/>
            <person name="Baruah I.K."/>
            <person name="Amoako-Attah I."/>
            <person name="Bukari Y."/>
            <person name="Meinhardt L.W."/>
            <person name="Bailey B.A."/>
            <person name="Cohen S.P."/>
        </authorList>
    </citation>
    <scope>NUCLEOTIDE SEQUENCE [LARGE SCALE GENOMIC DNA]</scope>
    <source>
        <strain evidence="3 4">MS-2</strain>
    </source>
</reference>
<evidence type="ECO:0000256" key="1">
    <source>
        <dbReference type="SAM" id="Coils"/>
    </source>
</evidence>
<feature type="compositionally biased region" description="Polar residues" evidence="2">
    <location>
        <begin position="1"/>
        <end position="12"/>
    </location>
</feature>
<keyword evidence="4" id="KW-1185">Reference proteome</keyword>
<feature type="region of interest" description="Disordered" evidence="2">
    <location>
        <begin position="1"/>
        <end position="78"/>
    </location>
</feature>
<evidence type="ECO:0000313" key="4">
    <source>
        <dbReference type="Proteomes" id="UP001437256"/>
    </source>
</evidence>
<evidence type="ECO:0000256" key="2">
    <source>
        <dbReference type="SAM" id="MobiDB-lite"/>
    </source>
</evidence>